<sequence>MDGPRIPRSPILRLQPIMETQFKSRKPQQKVSVVICGLRISSLANLQRELFREPDDNQQLLELPSEDEIRATAFSIGGDKVAKKATARAVQSILQLYGQEAGQLPNLGKSSIIFSKGTDHQTSRAVRHVMGLSSASQLFTYLGTSIGIDRRRTQRGVLLKAKIHKRINH</sequence>
<evidence type="ECO:0000313" key="1">
    <source>
        <dbReference type="EMBL" id="KAJ8649098.1"/>
    </source>
</evidence>
<accession>A0ACC2MU92</accession>
<dbReference type="Proteomes" id="UP001234297">
    <property type="component" value="Chromosome 1"/>
</dbReference>
<comment type="caution">
    <text evidence="1">The sequence shown here is derived from an EMBL/GenBank/DDBJ whole genome shotgun (WGS) entry which is preliminary data.</text>
</comment>
<organism evidence="1 2">
    <name type="scientific">Persea americana</name>
    <name type="common">Avocado</name>
    <dbReference type="NCBI Taxonomy" id="3435"/>
    <lineage>
        <taxon>Eukaryota</taxon>
        <taxon>Viridiplantae</taxon>
        <taxon>Streptophyta</taxon>
        <taxon>Embryophyta</taxon>
        <taxon>Tracheophyta</taxon>
        <taxon>Spermatophyta</taxon>
        <taxon>Magnoliopsida</taxon>
        <taxon>Magnoliidae</taxon>
        <taxon>Laurales</taxon>
        <taxon>Lauraceae</taxon>
        <taxon>Persea</taxon>
    </lineage>
</organism>
<evidence type="ECO:0000313" key="2">
    <source>
        <dbReference type="Proteomes" id="UP001234297"/>
    </source>
</evidence>
<name>A0ACC2MU92_PERAE</name>
<protein>
    <submittedName>
        <fullName evidence="1">Uncharacterized protein</fullName>
    </submittedName>
</protein>
<dbReference type="EMBL" id="CM056809">
    <property type="protein sequence ID" value="KAJ8649098.1"/>
    <property type="molecule type" value="Genomic_DNA"/>
</dbReference>
<gene>
    <name evidence="1" type="ORF">MRB53_002121</name>
</gene>
<proteinExistence type="predicted"/>
<reference evidence="1 2" key="1">
    <citation type="journal article" date="2022" name="Hortic Res">
        <title>A haplotype resolved chromosomal level avocado genome allows analysis of novel avocado genes.</title>
        <authorList>
            <person name="Nath O."/>
            <person name="Fletcher S.J."/>
            <person name="Hayward A."/>
            <person name="Shaw L.M."/>
            <person name="Masouleh A.K."/>
            <person name="Furtado A."/>
            <person name="Henry R.J."/>
            <person name="Mitter N."/>
        </authorList>
    </citation>
    <scope>NUCLEOTIDE SEQUENCE [LARGE SCALE GENOMIC DNA]</scope>
    <source>
        <strain evidence="2">cv. Hass</strain>
    </source>
</reference>
<keyword evidence="2" id="KW-1185">Reference proteome</keyword>